<dbReference type="SUPFAM" id="SSF52540">
    <property type="entry name" value="P-loop containing nucleoside triphosphate hydrolases"/>
    <property type="match status" value="1"/>
</dbReference>
<keyword evidence="2" id="KW-1185">Reference proteome</keyword>
<evidence type="ECO:0000313" key="2">
    <source>
        <dbReference type="Proteomes" id="UP000053372"/>
    </source>
</evidence>
<dbReference type="PANTHER" id="PTHR34301">
    <property type="entry name" value="DNA-BINDING PROTEIN-RELATED"/>
    <property type="match status" value="1"/>
</dbReference>
<name>A0A0V7ZTR4_9CYAN</name>
<dbReference type="OrthoDB" id="446165at2"/>
<dbReference type="Pfam" id="PF05621">
    <property type="entry name" value="TniB"/>
    <property type="match status" value="1"/>
</dbReference>
<evidence type="ECO:0000313" key="1">
    <source>
        <dbReference type="EMBL" id="KST67777.1"/>
    </source>
</evidence>
<reference evidence="1 2" key="1">
    <citation type="journal article" date="2015" name="Genome Announc.">
        <title>Draft Genome of the Euendolithic (true boring) Cyanobacterium Mastigocoleus testarum strain BC008.</title>
        <authorList>
            <person name="Guida B.S."/>
            <person name="Garcia-Pichel F."/>
        </authorList>
    </citation>
    <scope>NUCLEOTIDE SEQUENCE [LARGE SCALE GENOMIC DNA]</scope>
    <source>
        <strain evidence="1 2">BC008</strain>
    </source>
</reference>
<gene>
    <name evidence="1" type="ORF">BC008_44330</name>
</gene>
<accession>A0A0V7ZTR4</accession>
<sequence length="361" mass="41501">MGRSLRVAQEYIQQVKSALRRNGYPSQKAFATEIGLSLSTVKNFLSGKPVDYINFVEISEKLGQDWQEIADKETEIKANNNHIEEDSPFVTGPPITHPRHFFGRQKELKRLFNLLKRHPLQNAAIIGERRIGKTSLLHYLKNITTTPVKELRPNQKSDWLPNPEIYRWVFVDFQDPRMQSKERFLTHILENLRMKTPEPCDLDNFMDVMSDNLHNPTVILLDEIGVGLKRCLELDDEFWESLRSLATNHTGGNLAFILATHESPIELAHSTGHSSPFFNIFGYTATLGALKEEEARELIASSPITFANDDVEWIIEQSQCVPLVLQILCRECLFHLEDGDTDDWREEGLRQVEHFNHLKSG</sequence>
<comment type="caution">
    <text evidence="1">The sequence shown here is derived from an EMBL/GenBank/DDBJ whole genome shotgun (WGS) entry which is preliminary data.</text>
</comment>
<dbReference type="Proteomes" id="UP000053372">
    <property type="component" value="Unassembled WGS sequence"/>
</dbReference>
<dbReference type="CDD" id="cd00093">
    <property type="entry name" value="HTH_XRE"/>
    <property type="match status" value="1"/>
</dbReference>
<dbReference type="RefSeq" id="WP_027845544.1">
    <property type="nucleotide sequence ID" value="NZ_LMTZ01000085.1"/>
</dbReference>
<dbReference type="InterPro" id="IPR027417">
    <property type="entry name" value="P-loop_NTPase"/>
</dbReference>
<dbReference type="EMBL" id="LMTZ01000085">
    <property type="protein sequence ID" value="KST67777.1"/>
    <property type="molecule type" value="Genomic_DNA"/>
</dbReference>
<proteinExistence type="predicted"/>
<dbReference type="Gene3D" id="3.40.50.300">
    <property type="entry name" value="P-loop containing nucleotide triphosphate hydrolases"/>
    <property type="match status" value="1"/>
</dbReference>
<dbReference type="PANTHER" id="PTHR34301:SF8">
    <property type="entry name" value="ATPASE DOMAIN-CONTAINING PROTEIN"/>
    <property type="match status" value="1"/>
</dbReference>
<dbReference type="InterPro" id="IPR001387">
    <property type="entry name" value="Cro/C1-type_HTH"/>
</dbReference>
<dbReference type="InterPro" id="IPR008868">
    <property type="entry name" value="TniB"/>
</dbReference>
<organism evidence="1 2">
    <name type="scientific">Mastigocoleus testarum BC008</name>
    <dbReference type="NCBI Taxonomy" id="371196"/>
    <lineage>
        <taxon>Bacteria</taxon>
        <taxon>Bacillati</taxon>
        <taxon>Cyanobacteriota</taxon>
        <taxon>Cyanophyceae</taxon>
        <taxon>Nostocales</taxon>
        <taxon>Hapalosiphonaceae</taxon>
        <taxon>Mastigocoleus</taxon>
    </lineage>
</organism>
<protein>
    <submittedName>
        <fullName evidence="1">AAA family ATPase</fullName>
    </submittedName>
</protein>
<dbReference type="AlphaFoldDB" id="A0A0V7ZTR4"/>